<organism evidence="3 4">
    <name type="scientific">Hymenobacter actinosclerus</name>
    <dbReference type="NCBI Taxonomy" id="82805"/>
    <lineage>
        <taxon>Bacteria</taxon>
        <taxon>Pseudomonadati</taxon>
        <taxon>Bacteroidota</taxon>
        <taxon>Cytophagia</taxon>
        <taxon>Cytophagales</taxon>
        <taxon>Hymenobacteraceae</taxon>
        <taxon>Hymenobacter</taxon>
    </lineage>
</organism>
<dbReference type="GO" id="GO:0052689">
    <property type="term" value="F:carboxylic ester hydrolase activity"/>
    <property type="evidence" value="ECO:0007669"/>
    <property type="project" value="UniProtKB-ARBA"/>
</dbReference>
<dbReference type="InterPro" id="IPR001375">
    <property type="entry name" value="Peptidase_S9_cat"/>
</dbReference>
<dbReference type="PANTHER" id="PTHR22946:SF9">
    <property type="entry name" value="POLYKETIDE TRANSFERASE AF380"/>
    <property type="match status" value="1"/>
</dbReference>
<protein>
    <submittedName>
        <fullName evidence="3">Alpha/beta hydrolase family protein</fullName>
    </submittedName>
</protein>
<dbReference type="GO" id="GO:0006508">
    <property type="term" value="P:proteolysis"/>
    <property type="evidence" value="ECO:0007669"/>
    <property type="project" value="InterPro"/>
</dbReference>
<accession>A0A1I0FHJ2</accession>
<proteinExistence type="predicted"/>
<dbReference type="InterPro" id="IPR029058">
    <property type="entry name" value="AB_hydrolase_fold"/>
</dbReference>
<dbReference type="RefSeq" id="WP_092771435.1">
    <property type="nucleotide sequence ID" value="NZ_FOHS01000002.1"/>
</dbReference>
<keyword evidence="4" id="KW-1185">Reference proteome</keyword>
<dbReference type="EMBL" id="FOHS01000002">
    <property type="protein sequence ID" value="SET57603.1"/>
    <property type="molecule type" value="Genomic_DNA"/>
</dbReference>
<dbReference type="Gene3D" id="3.40.50.1820">
    <property type="entry name" value="alpha/beta hydrolase"/>
    <property type="match status" value="1"/>
</dbReference>
<evidence type="ECO:0000313" key="4">
    <source>
        <dbReference type="Proteomes" id="UP000198697"/>
    </source>
</evidence>
<dbReference type="OrthoDB" id="9808543at2"/>
<dbReference type="Pfam" id="PF00326">
    <property type="entry name" value="Peptidase_S9"/>
    <property type="match status" value="1"/>
</dbReference>
<gene>
    <name evidence="3" type="ORF">SAMN04487998_2273</name>
</gene>
<reference evidence="4" key="1">
    <citation type="submission" date="2016-10" db="EMBL/GenBank/DDBJ databases">
        <authorList>
            <person name="Varghese N."/>
            <person name="Submissions S."/>
        </authorList>
    </citation>
    <scope>NUCLEOTIDE SEQUENCE [LARGE SCALE GENOMIC DNA]</scope>
    <source>
        <strain evidence="4">DSM 15310</strain>
    </source>
</reference>
<dbReference type="STRING" id="82805.SAMN04487998_2273"/>
<keyword evidence="1 3" id="KW-0378">Hydrolase</keyword>
<dbReference type="GO" id="GO:0008236">
    <property type="term" value="F:serine-type peptidase activity"/>
    <property type="evidence" value="ECO:0007669"/>
    <property type="project" value="InterPro"/>
</dbReference>
<dbReference type="InterPro" id="IPR050261">
    <property type="entry name" value="FrsA_esterase"/>
</dbReference>
<evidence type="ECO:0000259" key="2">
    <source>
        <dbReference type="Pfam" id="PF00326"/>
    </source>
</evidence>
<dbReference type="SUPFAM" id="SSF53474">
    <property type="entry name" value="alpha/beta-Hydrolases"/>
    <property type="match status" value="1"/>
</dbReference>
<name>A0A1I0FHJ2_9BACT</name>
<sequence>MPIQPTTVHFQLTGSGHHRPFAADARFVADGRAKPVVVFVHGFKGFKDWGHFNVLADWFAHRGFVFVKLNLSHNGVVVGGTGDLEDLEAFGRNNFSIELDDLGTLLDALHQPDQTGIPAAEMDLSRLALIGHSRGGGLVLLKAAEDARVRAVATWAAISQVNPGWTEQQMADWQQQGVLHVENSRTRQQLPLYYQLVENYYANQDRLDIEQNLRRWLQNRPVLILHGDQDETVPLARAQQLHEWQPAAKLQVLPGATHNFGGAHPWTSAELPEHAQQAAEATAEFFELKMKS</sequence>
<dbReference type="Proteomes" id="UP000198697">
    <property type="component" value="Unassembled WGS sequence"/>
</dbReference>
<feature type="domain" description="Peptidase S9 prolyl oligopeptidase catalytic" evidence="2">
    <location>
        <begin position="57"/>
        <end position="261"/>
    </location>
</feature>
<evidence type="ECO:0000313" key="3">
    <source>
        <dbReference type="EMBL" id="SET57603.1"/>
    </source>
</evidence>
<evidence type="ECO:0000256" key="1">
    <source>
        <dbReference type="ARBA" id="ARBA00022801"/>
    </source>
</evidence>
<dbReference type="PANTHER" id="PTHR22946">
    <property type="entry name" value="DIENELACTONE HYDROLASE DOMAIN-CONTAINING PROTEIN-RELATED"/>
    <property type="match status" value="1"/>
</dbReference>
<dbReference type="AlphaFoldDB" id="A0A1I0FHJ2"/>